<comment type="subcellular location">
    <subcellularLocation>
        <location evidence="1">Chromosome</location>
    </subcellularLocation>
    <subcellularLocation>
        <location evidence="2 10">Nucleus</location>
        <location evidence="2 10">Nucleolus</location>
    </subcellularLocation>
</comment>
<evidence type="ECO:0000256" key="11">
    <source>
        <dbReference type="SAM" id="MobiDB-lite"/>
    </source>
</evidence>
<comment type="subunit">
    <text evidence="9">Part of the small subunit (SSU) processome, composed of more than 70 proteins and the RNA chaperone small nucleolar RNA (snoRNA) U3.</text>
</comment>
<dbReference type="Proteomes" id="UP000051574">
    <property type="component" value="Unassembled WGS sequence"/>
</dbReference>
<dbReference type="InterPro" id="IPR005554">
    <property type="entry name" value="NOL6/Upt22"/>
</dbReference>
<keyword evidence="7 10" id="KW-0539">Nucleus</keyword>
<evidence type="ECO:0000256" key="9">
    <source>
        <dbReference type="ARBA" id="ARBA00035020"/>
    </source>
</evidence>
<dbReference type="GO" id="GO:0032040">
    <property type="term" value="C:small-subunit processome"/>
    <property type="evidence" value="ECO:0007669"/>
    <property type="project" value="TreeGrafter"/>
</dbReference>
<evidence type="ECO:0000256" key="2">
    <source>
        <dbReference type="ARBA" id="ARBA00004604"/>
    </source>
</evidence>
<dbReference type="GO" id="GO:0006364">
    <property type="term" value="P:rRNA processing"/>
    <property type="evidence" value="ECO:0007669"/>
    <property type="project" value="TreeGrafter"/>
</dbReference>
<dbReference type="FunFam" id="1.10.1410.10:FF:000006">
    <property type="entry name" value="Nucleolar protein 6"/>
    <property type="match status" value="1"/>
</dbReference>
<dbReference type="GO" id="GO:0003723">
    <property type="term" value="F:RNA binding"/>
    <property type="evidence" value="ECO:0007669"/>
    <property type="project" value="UniProtKB-KW"/>
</dbReference>
<evidence type="ECO:0000256" key="3">
    <source>
        <dbReference type="ARBA" id="ARBA00006674"/>
    </source>
</evidence>
<evidence type="ECO:0000256" key="7">
    <source>
        <dbReference type="ARBA" id="ARBA00023242"/>
    </source>
</evidence>
<dbReference type="GO" id="GO:0032545">
    <property type="term" value="C:CURI complex"/>
    <property type="evidence" value="ECO:0007669"/>
    <property type="project" value="TreeGrafter"/>
</dbReference>
<dbReference type="GO" id="GO:0034456">
    <property type="term" value="C:UTP-C complex"/>
    <property type="evidence" value="ECO:0007669"/>
    <property type="project" value="TreeGrafter"/>
</dbReference>
<dbReference type="EMBL" id="LJIG01016351">
    <property type="protein sequence ID" value="KRT80861.1"/>
    <property type="molecule type" value="Genomic_DNA"/>
</dbReference>
<evidence type="ECO:0000259" key="14">
    <source>
        <dbReference type="Pfam" id="PF17404"/>
    </source>
</evidence>
<dbReference type="InterPro" id="IPR035367">
    <property type="entry name" value="Nrap_D2"/>
</dbReference>
<dbReference type="PANTHER" id="PTHR17972">
    <property type="entry name" value="NUCLEOLAR RNA-ASSOCIATED PROTEIN"/>
    <property type="match status" value="1"/>
</dbReference>
<dbReference type="Pfam" id="PF17404">
    <property type="entry name" value="Nrap_D3"/>
    <property type="match status" value="1"/>
</dbReference>
<feature type="domain" description="Nrap protein" evidence="14">
    <location>
        <begin position="453"/>
        <end position="604"/>
    </location>
</feature>
<evidence type="ECO:0000256" key="8">
    <source>
        <dbReference type="ARBA" id="ARBA00035000"/>
    </source>
</evidence>
<dbReference type="OrthoDB" id="10251401at2759"/>
<feature type="region of interest" description="Disordered" evidence="11">
    <location>
        <begin position="1"/>
        <end position="41"/>
    </location>
</feature>
<feature type="non-terminal residue" evidence="15">
    <location>
        <position position="670"/>
    </location>
</feature>
<evidence type="ECO:0000259" key="13">
    <source>
        <dbReference type="Pfam" id="PF17403"/>
    </source>
</evidence>
<dbReference type="InterPro" id="IPR035082">
    <property type="entry name" value="Nrap_D1"/>
</dbReference>
<dbReference type="GO" id="GO:0006409">
    <property type="term" value="P:tRNA export from nucleus"/>
    <property type="evidence" value="ECO:0007669"/>
    <property type="project" value="TreeGrafter"/>
</dbReference>
<dbReference type="Pfam" id="PF17403">
    <property type="entry name" value="Nrap_D2"/>
    <property type="match status" value="1"/>
</dbReference>
<gene>
    <name evidence="15" type="ORF">AMK59_5942</name>
</gene>
<evidence type="ECO:0000256" key="10">
    <source>
        <dbReference type="RuleBase" id="RU364032"/>
    </source>
</evidence>
<comment type="function">
    <text evidence="8">Part of the small subunit (SSU) processome, first precursor of the small eukaryotic ribosomal subunit. During the assembly of the SSU processome in the nucleolus, many ribosome biogenesis factors, an RNA chaperone and ribosomal proteins associate with the nascent pre-rRNA and work in concert to generate RNA folding, modifications, rearrangements and cleavage as well as targeted degradation of pre-ribosomal RNA by the RNA exosome.</text>
</comment>
<evidence type="ECO:0000259" key="12">
    <source>
        <dbReference type="Pfam" id="PF03813"/>
    </source>
</evidence>
<keyword evidence="16" id="KW-1185">Reference proteome</keyword>
<feature type="domain" description="Nrap protein" evidence="13">
    <location>
        <begin position="311"/>
        <end position="448"/>
    </location>
</feature>
<protein>
    <recommendedName>
        <fullName evidence="4 10">Nucleolar protein 6</fullName>
    </recommendedName>
</protein>
<evidence type="ECO:0000313" key="16">
    <source>
        <dbReference type="Proteomes" id="UP000051574"/>
    </source>
</evidence>
<name>A0A0T6B160_9SCAR</name>
<keyword evidence="6 10" id="KW-0694">RNA-binding</keyword>
<proteinExistence type="inferred from homology"/>
<reference evidence="15 16" key="1">
    <citation type="submission" date="2015-09" db="EMBL/GenBank/DDBJ databases">
        <title>Draft genome of the scarab beetle Oryctes borbonicus.</title>
        <authorList>
            <person name="Meyer J.M."/>
            <person name="Markov G.V."/>
            <person name="Baskaran P."/>
            <person name="Herrmann M."/>
            <person name="Sommer R.J."/>
            <person name="Roedelsperger C."/>
        </authorList>
    </citation>
    <scope>NUCLEOTIDE SEQUENCE [LARGE SCALE GENOMIC DNA]</scope>
    <source>
        <strain evidence="15">OB123</strain>
        <tissue evidence="15">Whole animal</tissue>
    </source>
</reference>
<dbReference type="AlphaFoldDB" id="A0A0T6B160"/>
<evidence type="ECO:0000256" key="1">
    <source>
        <dbReference type="ARBA" id="ARBA00004286"/>
    </source>
</evidence>
<feature type="compositionally biased region" description="Basic and acidic residues" evidence="11">
    <location>
        <begin position="17"/>
        <end position="32"/>
    </location>
</feature>
<dbReference type="GO" id="GO:0005694">
    <property type="term" value="C:chromosome"/>
    <property type="evidence" value="ECO:0007669"/>
    <property type="project" value="UniProtKB-SubCell"/>
</dbReference>
<comment type="similarity">
    <text evidence="3 10">Belongs to the NRAP family.</text>
</comment>
<evidence type="ECO:0000256" key="5">
    <source>
        <dbReference type="ARBA" id="ARBA00022454"/>
    </source>
</evidence>
<dbReference type="PANTHER" id="PTHR17972:SF0">
    <property type="entry name" value="NUCLEOLAR PROTEIN 6"/>
    <property type="match status" value="1"/>
</dbReference>
<feature type="domain" description="Nrap protein" evidence="12">
    <location>
        <begin position="170"/>
        <end position="303"/>
    </location>
</feature>
<dbReference type="InterPro" id="IPR035368">
    <property type="entry name" value="Nrap_D3"/>
</dbReference>
<comment type="caution">
    <text evidence="15">The sequence shown here is derived from an EMBL/GenBank/DDBJ whole genome shotgun (WGS) entry which is preliminary data.</text>
</comment>
<keyword evidence="5" id="KW-0158">Chromosome</keyword>
<evidence type="ECO:0000256" key="6">
    <source>
        <dbReference type="ARBA" id="ARBA00022884"/>
    </source>
</evidence>
<accession>A0A0T6B160</accession>
<dbReference type="Pfam" id="PF03813">
    <property type="entry name" value="Nrap"/>
    <property type="match status" value="1"/>
</dbReference>
<evidence type="ECO:0000313" key="15">
    <source>
        <dbReference type="EMBL" id="KRT80861.1"/>
    </source>
</evidence>
<evidence type="ECO:0000256" key="4">
    <source>
        <dbReference type="ARBA" id="ARBA00016437"/>
    </source>
</evidence>
<sequence>MSDEETLLSENESLPATEKRKLPQEDDRNEANKKRKKELLKPPTAEELNQLRETENLYSSNLIRLQIEEVLSEISVKEKYLDQIELWWNNFCTVLKSLGDEEGILLSEIKQQVGKKLSRRSKFINELYKNKTKLKHDKDFLLKFSHAESYSIFGEYQLQCLTKSDLQLNVNIRMPTLCLSLKDYLNNRYFIKRHYYLVYLLYSIKEKISASKVEMVFHENLNFLPFIRIIPQFSNKLTINVFVTTNNFFNLNRFLPDKNNIKYDFDDNFKDIVAKDFGGVGTPKHNSFIARECTLDMNYEFMQPLLKVKNVQDGIKLLILWLTQREMNKGLGNFTNELVFYTVAYLVKKKKVNAHMSSYQVVRIFWLFLKDSKWNEEPISLSEEIKTDTINMFKENYDIVFLDVSGYFNITSFLHLGVYLKLKQEAELALHILDGNNFNSFSSLFLMKIPFPLQYDALIKLNVEDKFSVIYENASQDRKWKYYGFYRDLIINEINDILNHGLANRVSSIVPYMCCDEVEHNSNKPNITFGINLNPEFAFNVIERGPPEGNQAAVKKFQEFWKGLTSFRRFQDSSVAEVVYFQCRTLQDKRNIFLNILEFLFNKKYPLELKVVGNQLEKVLKLENTIVHFPTGTNEEACLKIKHIYSDLNKILRNLELPLIITNVQATSDT</sequence>
<organism evidence="15 16">
    <name type="scientific">Oryctes borbonicus</name>
    <dbReference type="NCBI Taxonomy" id="1629725"/>
    <lineage>
        <taxon>Eukaryota</taxon>
        <taxon>Metazoa</taxon>
        <taxon>Ecdysozoa</taxon>
        <taxon>Arthropoda</taxon>
        <taxon>Hexapoda</taxon>
        <taxon>Insecta</taxon>
        <taxon>Pterygota</taxon>
        <taxon>Neoptera</taxon>
        <taxon>Endopterygota</taxon>
        <taxon>Coleoptera</taxon>
        <taxon>Polyphaga</taxon>
        <taxon>Scarabaeiformia</taxon>
        <taxon>Scarabaeidae</taxon>
        <taxon>Dynastinae</taxon>
        <taxon>Oryctes</taxon>
    </lineage>
</organism>
<dbReference type="Gene3D" id="1.10.1410.10">
    <property type="match status" value="2"/>
</dbReference>